<sequence length="366" mass="41525">MERRHHLWPYCFGQRALFGNTASAKESLFGEAPQRQHAGKLLSFPLGPVLAKPGSRRRRGARDRGEMALWMDGNYEITTDREREDLDAIAALKESAAVELKEQGNKYVKMGKRHFSEAIDCYTRAINQKALSDSEQSVLFSNRAHVNLMLGNYRRAIGDAEEAIKLSPTNVKAYYRAAKALFSLDMFMEASSLCGGGLEQSPSNEDLKKLYAQIDLQKKKHEQHKDELSKAVDTAKVLSSAFEIRETCSTLPWDKENAYTREAIELYYQAHYGSVLSKRELFRFLLQGTAVSLAECGFDEDNDEDHQAEMLGSSSSIKWMKVEEKKTLSSVLRRSDYIIPAIPVFYVVSTRSSFYKEFKAGNWLQP</sequence>
<dbReference type="InterPro" id="IPR011990">
    <property type="entry name" value="TPR-like_helical_dom_sf"/>
</dbReference>
<evidence type="ECO:0000313" key="2">
    <source>
        <dbReference type="EMBL" id="KAG0453161.1"/>
    </source>
</evidence>
<dbReference type="GO" id="GO:0030544">
    <property type="term" value="F:Hsp70 protein binding"/>
    <property type="evidence" value="ECO:0007669"/>
    <property type="project" value="TreeGrafter"/>
</dbReference>
<dbReference type="AlphaFoldDB" id="A0A835UBE6"/>
<dbReference type="PROSITE" id="PS50005">
    <property type="entry name" value="TPR"/>
    <property type="match status" value="1"/>
</dbReference>
<feature type="repeat" description="TPR" evidence="1">
    <location>
        <begin position="137"/>
        <end position="170"/>
    </location>
</feature>
<dbReference type="SUPFAM" id="SSF48452">
    <property type="entry name" value="TPR-like"/>
    <property type="match status" value="1"/>
</dbReference>
<gene>
    <name evidence="3" type="ORF">HPP92_025517</name>
    <name evidence="2" type="ORF">HPP92_025825</name>
</gene>
<dbReference type="InterPro" id="IPR019734">
    <property type="entry name" value="TPR_rpt"/>
</dbReference>
<dbReference type="PANTHER" id="PTHR46035:SF1">
    <property type="entry name" value="TETRATRICOPEPTIDE REPEAT PROTEIN 4"/>
    <property type="match status" value="1"/>
</dbReference>
<evidence type="ECO:0000313" key="4">
    <source>
        <dbReference type="Proteomes" id="UP000636800"/>
    </source>
</evidence>
<dbReference type="Proteomes" id="UP000636800">
    <property type="component" value="Unassembled WGS sequence"/>
</dbReference>
<evidence type="ECO:0000313" key="5">
    <source>
        <dbReference type="Proteomes" id="UP000639772"/>
    </source>
</evidence>
<dbReference type="GO" id="GO:0006457">
    <property type="term" value="P:protein folding"/>
    <property type="evidence" value="ECO:0007669"/>
    <property type="project" value="TreeGrafter"/>
</dbReference>
<keyword evidence="4" id="KW-1185">Reference proteome</keyword>
<evidence type="ECO:0000256" key="1">
    <source>
        <dbReference type="PROSITE-ProRule" id="PRU00339"/>
    </source>
</evidence>
<dbReference type="PANTHER" id="PTHR46035">
    <property type="entry name" value="TETRATRICOPEPTIDE REPEAT PROTEIN 4"/>
    <property type="match status" value="1"/>
</dbReference>
<dbReference type="EMBL" id="JADCNM010000014">
    <property type="protein sequence ID" value="KAG0454213.1"/>
    <property type="molecule type" value="Genomic_DNA"/>
</dbReference>
<organism evidence="2 4">
    <name type="scientific">Vanilla planifolia</name>
    <name type="common">Vanilla</name>
    <dbReference type="NCBI Taxonomy" id="51239"/>
    <lineage>
        <taxon>Eukaryota</taxon>
        <taxon>Viridiplantae</taxon>
        <taxon>Streptophyta</taxon>
        <taxon>Embryophyta</taxon>
        <taxon>Tracheophyta</taxon>
        <taxon>Spermatophyta</taxon>
        <taxon>Magnoliopsida</taxon>
        <taxon>Liliopsida</taxon>
        <taxon>Asparagales</taxon>
        <taxon>Orchidaceae</taxon>
        <taxon>Vanilloideae</taxon>
        <taxon>Vanilleae</taxon>
        <taxon>Vanilla</taxon>
    </lineage>
</organism>
<protein>
    <submittedName>
        <fullName evidence="2">Uncharacterized protein</fullName>
    </submittedName>
</protein>
<dbReference type="GO" id="GO:0051879">
    <property type="term" value="F:Hsp90 protein binding"/>
    <property type="evidence" value="ECO:0007669"/>
    <property type="project" value="TreeGrafter"/>
</dbReference>
<evidence type="ECO:0000313" key="3">
    <source>
        <dbReference type="EMBL" id="KAG0454213.1"/>
    </source>
</evidence>
<dbReference type="Pfam" id="PF14559">
    <property type="entry name" value="TPR_19"/>
    <property type="match status" value="1"/>
</dbReference>
<accession>A0A835UBE6</accession>
<dbReference type="CDD" id="cd21377">
    <property type="entry name" value="CTWD_Cns1-like"/>
    <property type="match status" value="1"/>
</dbReference>
<dbReference type="SMART" id="SM00028">
    <property type="entry name" value="TPR"/>
    <property type="match status" value="3"/>
</dbReference>
<dbReference type="GO" id="GO:0005829">
    <property type="term" value="C:cytosol"/>
    <property type="evidence" value="ECO:0007669"/>
    <property type="project" value="TreeGrafter"/>
</dbReference>
<dbReference type="Gene3D" id="1.25.40.10">
    <property type="entry name" value="Tetratricopeptide repeat domain"/>
    <property type="match status" value="1"/>
</dbReference>
<keyword evidence="1" id="KW-0802">TPR repeat</keyword>
<reference evidence="4 5" key="1">
    <citation type="journal article" date="2020" name="Nat. Food">
        <title>A phased Vanilla planifolia genome enables genetic improvement of flavour and production.</title>
        <authorList>
            <person name="Hasing T."/>
            <person name="Tang H."/>
            <person name="Brym M."/>
            <person name="Khazi F."/>
            <person name="Huang T."/>
            <person name="Chambers A.H."/>
        </authorList>
    </citation>
    <scope>NUCLEOTIDE SEQUENCE [LARGE SCALE GENOMIC DNA]</scope>
    <source>
        <tissue evidence="2">Leaf</tissue>
    </source>
</reference>
<name>A0A835UBE6_VANPL</name>
<dbReference type="Proteomes" id="UP000639772">
    <property type="component" value="Unassembled WGS sequence"/>
</dbReference>
<comment type="caution">
    <text evidence="2">The sequence shown here is derived from an EMBL/GenBank/DDBJ whole genome shotgun (WGS) entry which is preliminary data.</text>
</comment>
<dbReference type="GO" id="GO:0005634">
    <property type="term" value="C:nucleus"/>
    <property type="evidence" value="ECO:0007669"/>
    <property type="project" value="TreeGrafter"/>
</dbReference>
<dbReference type="OrthoDB" id="420195at2759"/>
<dbReference type="EMBL" id="JADCNL010000014">
    <property type="protein sequence ID" value="KAG0453161.1"/>
    <property type="molecule type" value="Genomic_DNA"/>
</dbReference>
<proteinExistence type="predicted"/>